<dbReference type="AlphaFoldDB" id="A0A381RWT3"/>
<keyword evidence="2" id="KW-0645">Protease</keyword>
<proteinExistence type="inferred from homology"/>
<dbReference type="InterPro" id="IPR043504">
    <property type="entry name" value="Peptidase_S1_PA_chymotrypsin"/>
</dbReference>
<dbReference type="PANTHER" id="PTHR43343:SF3">
    <property type="entry name" value="PROTEASE DO-LIKE 8, CHLOROPLASTIC"/>
    <property type="match status" value="1"/>
</dbReference>
<dbReference type="SUPFAM" id="SSF50156">
    <property type="entry name" value="PDZ domain-like"/>
    <property type="match status" value="1"/>
</dbReference>
<dbReference type="PRINTS" id="PR00834">
    <property type="entry name" value="PROTEASES2C"/>
</dbReference>
<reference evidence="5" key="1">
    <citation type="submission" date="2018-05" db="EMBL/GenBank/DDBJ databases">
        <authorList>
            <person name="Lanie J.A."/>
            <person name="Ng W.-L."/>
            <person name="Kazmierczak K.M."/>
            <person name="Andrzejewski T.M."/>
            <person name="Davidsen T.M."/>
            <person name="Wayne K.J."/>
            <person name="Tettelin H."/>
            <person name="Glass J.I."/>
            <person name="Rusch D."/>
            <person name="Podicherti R."/>
            <person name="Tsui H.-C.T."/>
            <person name="Winkler M.E."/>
        </authorList>
    </citation>
    <scope>NUCLEOTIDE SEQUENCE</scope>
</reference>
<sequence length="382" mass="40568">MTQLGLSLPHRFRDSLLVWPLILVSAACAVEIAPTATAVSKEPVPAVPASAANQIPGLEPYTDLRSDEQAIVDLFEDTSPSVVYISTVTRRRDVFGRGVNVPQGSGTGFVWDEDGHIVTNFHVIQGAAQARVVMHDQVGYLAEWVGGSERHDLAVLRIDAPRDRLQRVRTGDSDRVRVGQNAYAIGNPFGLSATLTTGVISALNRQIEGLNGDIIEDVIQIDAAINPGNSGGPLLDSGGRVIGVNSQILSPSGTSAGLGFAVPINTVLRVVPQLITHGEYTPARLGIAPADGRLNRAVVARLGISGVLISQVIPGFGAAEANFRGTNPRASQLGDIITQVDGEAVETFRELRLVLDRYSPGDEVAVTTWRDGETETQGVVLR</sequence>
<dbReference type="Pfam" id="PF13180">
    <property type="entry name" value="PDZ_2"/>
    <property type="match status" value="1"/>
</dbReference>
<evidence type="ECO:0000256" key="2">
    <source>
        <dbReference type="ARBA" id="ARBA00022670"/>
    </source>
</evidence>
<evidence type="ECO:0000313" key="5">
    <source>
        <dbReference type="EMBL" id="SUZ96312.1"/>
    </source>
</evidence>
<dbReference type="SUPFAM" id="SSF50494">
    <property type="entry name" value="Trypsin-like serine proteases"/>
    <property type="match status" value="1"/>
</dbReference>
<dbReference type="EMBL" id="UINC01002403">
    <property type="protein sequence ID" value="SUZ96312.1"/>
    <property type="molecule type" value="Genomic_DNA"/>
</dbReference>
<dbReference type="InterPro" id="IPR001478">
    <property type="entry name" value="PDZ"/>
</dbReference>
<protein>
    <recommendedName>
        <fullName evidence="4">PDZ domain-containing protein</fullName>
    </recommendedName>
</protein>
<dbReference type="InterPro" id="IPR051201">
    <property type="entry name" value="Chloro_Bact_Ser_Proteases"/>
</dbReference>
<feature type="domain" description="PDZ" evidence="4">
    <location>
        <begin position="274"/>
        <end position="372"/>
    </location>
</feature>
<dbReference type="InterPro" id="IPR009003">
    <property type="entry name" value="Peptidase_S1_PA"/>
</dbReference>
<evidence type="ECO:0000256" key="1">
    <source>
        <dbReference type="ARBA" id="ARBA00010541"/>
    </source>
</evidence>
<dbReference type="PANTHER" id="PTHR43343">
    <property type="entry name" value="PEPTIDASE S12"/>
    <property type="match status" value="1"/>
</dbReference>
<dbReference type="PROSITE" id="PS50106">
    <property type="entry name" value="PDZ"/>
    <property type="match status" value="1"/>
</dbReference>
<organism evidence="5">
    <name type="scientific">marine metagenome</name>
    <dbReference type="NCBI Taxonomy" id="408172"/>
    <lineage>
        <taxon>unclassified sequences</taxon>
        <taxon>metagenomes</taxon>
        <taxon>ecological metagenomes</taxon>
    </lineage>
</organism>
<comment type="similarity">
    <text evidence="1">Belongs to the peptidase S1C family.</text>
</comment>
<evidence type="ECO:0000256" key="3">
    <source>
        <dbReference type="ARBA" id="ARBA00022801"/>
    </source>
</evidence>
<name>A0A381RWT3_9ZZZZ</name>
<accession>A0A381RWT3</accession>
<dbReference type="Gene3D" id="2.30.42.10">
    <property type="match status" value="1"/>
</dbReference>
<dbReference type="Pfam" id="PF13365">
    <property type="entry name" value="Trypsin_2"/>
    <property type="match status" value="1"/>
</dbReference>
<dbReference type="Gene3D" id="2.40.10.10">
    <property type="entry name" value="Trypsin-like serine proteases"/>
    <property type="match status" value="2"/>
</dbReference>
<gene>
    <name evidence="5" type="ORF">METZ01_LOCUS49166</name>
</gene>
<dbReference type="GO" id="GO:0006508">
    <property type="term" value="P:proteolysis"/>
    <property type="evidence" value="ECO:0007669"/>
    <property type="project" value="UniProtKB-KW"/>
</dbReference>
<dbReference type="InterPro" id="IPR001940">
    <property type="entry name" value="Peptidase_S1C"/>
</dbReference>
<evidence type="ECO:0000259" key="4">
    <source>
        <dbReference type="PROSITE" id="PS50106"/>
    </source>
</evidence>
<dbReference type="GO" id="GO:0004252">
    <property type="term" value="F:serine-type endopeptidase activity"/>
    <property type="evidence" value="ECO:0007669"/>
    <property type="project" value="InterPro"/>
</dbReference>
<dbReference type="InterPro" id="IPR036034">
    <property type="entry name" value="PDZ_sf"/>
</dbReference>
<keyword evidence="3" id="KW-0378">Hydrolase</keyword>